<accession>A0A927C992</accession>
<feature type="chain" id="PRO_5039488928" description="Tat pathway signal sequence domain protein" evidence="1">
    <location>
        <begin position="20"/>
        <end position="479"/>
    </location>
</feature>
<dbReference type="AlphaFoldDB" id="A0A927C992"/>
<reference evidence="2" key="1">
    <citation type="submission" date="2020-09" db="EMBL/GenBank/DDBJ databases">
        <title>A novel bacterium of genus Paenibacillus, isolated from South China Sea.</title>
        <authorList>
            <person name="Huang H."/>
            <person name="Mo K."/>
            <person name="Hu Y."/>
        </authorList>
    </citation>
    <scope>NUCLEOTIDE SEQUENCE</scope>
    <source>
        <strain evidence="2">IB182363</strain>
    </source>
</reference>
<dbReference type="PROSITE" id="PS51318">
    <property type="entry name" value="TAT"/>
    <property type="match status" value="1"/>
</dbReference>
<comment type="caution">
    <text evidence="2">The sequence shown here is derived from an EMBL/GenBank/DDBJ whole genome shotgun (WGS) entry which is preliminary data.</text>
</comment>
<gene>
    <name evidence="2" type="ORF">IDH45_10630</name>
</gene>
<organism evidence="2 3">
    <name type="scientific">Paenibacillus oceani</name>
    <dbReference type="NCBI Taxonomy" id="2772510"/>
    <lineage>
        <taxon>Bacteria</taxon>
        <taxon>Bacillati</taxon>
        <taxon>Bacillota</taxon>
        <taxon>Bacilli</taxon>
        <taxon>Bacillales</taxon>
        <taxon>Paenibacillaceae</taxon>
        <taxon>Paenibacillus</taxon>
    </lineage>
</organism>
<evidence type="ECO:0000313" key="2">
    <source>
        <dbReference type="EMBL" id="MBD2862437.1"/>
    </source>
</evidence>
<keyword evidence="1" id="KW-0732">Signal</keyword>
<name>A0A927C992_9BACL</name>
<evidence type="ECO:0000313" key="3">
    <source>
        <dbReference type="Proteomes" id="UP000639396"/>
    </source>
</evidence>
<dbReference type="EMBL" id="JACXJA010000011">
    <property type="protein sequence ID" value="MBD2862437.1"/>
    <property type="molecule type" value="Genomic_DNA"/>
</dbReference>
<evidence type="ECO:0000256" key="1">
    <source>
        <dbReference type="SAM" id="SignalP"/>
    </source>
</evidence>
<dbReference type="InterPro" id="IPR006311">
    <property type="entry name" value="TAT_signal"/>
</dbReference>
<dbReference type="RefSeq" id="WP_190927378.1">
    <property type="nucleotide sequence ID" value="NZ_JACXJA010000011.1"/>
</dbReference>
<sequence>MDRKMSRRVLLGSAGAAGAALIAGSLLTLDHADASGDDKIRTVSDITELQSLTAAHEGQQIVTRGYYAAGDGGGAVYTVVSTSAYAGTPDQIIDFLLAASGKVAVMNVSGGIHMKQAGVQSGVDCTARVKAAYARNAAHYYYEGDLAPLIDCADPAYPASKFGGGIQPPSNSYHWFDGLFKFQAKPNGLAEYVLFNLQGREHVTLVRPWIVGDVQTHTGTSGEWGFGYYIGNNSAASTLPIPEHITLQDCIADSNRRQGLSVTAVKQGRVVGGSYSRTGAILSTPPAYGIDIEPNAVASAYIDISLIDVQTSHNLRGGLQLVPGFLSGPAVADPFFNVYVENYRSLEDGPVGALRFAYPDLSNGGIRLNRKIFGQIVIRKATILHSKRKGVEWARWIPNAPEVVGTDISVIDPNMEGITNPASNGERSGFSINVTADDVSKGMTGPGAITLIRPQAIDRRTASSCNSPEFVPASSSIRV</sequence>
<proteinExistence type="predicted"/>
<protein>
    <recommendedName>
        <fullName evidence="4">Tat pathway signal sequence domain protein</fullName>
    </recommendedName>
</protein>
<evidence type="ECO:0008006" key="4">
    <source>
        <dbReference type="Google" id="ProtNLM"/>
    </source>
</evidence>
<dbReference type="Proteomes" id="UP000639396">
    <property type="component" value="Unassembled WGS sequence"/>
</dbReference>
<keyword evidence="3" id="KW-1185">Reference proteome</keyword>
<feature type="signal peptide" evidence="1">
    <location>
        <begin position="1"/>
        <end position="19"/>
    </location>
</feature>